<evidence type="ECO:0000313" key="1">
    <source>
        <dbReference type="EMBL" id="ETV79910.1"/>
    </source>
</evidence>
<sequence length="396" mass="44568">MLRTTGGAPELSPSLIRRRQKDKEMKRKKREMYAQEVSFLRNQVKALRLNVRTARMLLPWREVAEALYDDTAAATVTNTNLRSVLRRLQIFHGHVQHLVQTSQPFSVAPALQLESWKDTHLFRGDDMRRSGFEYISQLALHTMPSVLLAPAAVPAPSDPSYIQAQIKHGVVYVDVLHACTVPHATLDDVVGVAWAGLNDFVRQAIGTDDCVKPLDRNDDEISYVALKGTKDVTYNSLHRLFRLHPVGDHHSQPHDSLKHSLNPPPDVVPRAVIVARSILADEVHPYPTDMLMCDSVEWTVIEPVDDYTVGVRVLVRFSQPIDSSGQSPLSVAQWLHKLRGGRGDRLDVLEKMTDDHLLDKIVGFFALHHHSMQAMICAKFNRIVPPTQPPSSSRRS</sequence>
<dbReference type="OrthoDB" id="10663845at2759"/>
<dbReference type="AlphaFoldDB" id="W4GJM9"/>
<dbReference type="EMBL" id="KI913127">
    <property type="protein sequence ID" value="ETV79910.1"/>
    <property type="molecule type" value="Genomic_DNA"/>
</dbReference>
<dbReference type="RefSeq" id="XP_009830846.1">
    <property type="nucleotide sequence ID" value="XM_009832544.1"/>
</dbReference>
<accession>W4GJM9</accession>
<proteinExistence type="predicted"/>
<protein>
    <submittedName>
        <fullName evidence="1">Uncharacterized protein</fullName>
    </submittedName>
</protein>
<dbReference type="GeneID" id="20809113"/>
<gene>
    <name evidence="1" type="ORF">H257_07117</name>
</gene>
<reference evidence="1" key="1">
    <citation type="submission" date="2013-12" db="EMBL/GenBank/DDBJ databases">
        <title>The Genome Sequence of Aphanomyces astaci APO3.</title>
        <authorList>
            <consortium name="The Broad Institute Genomics Platform"/>
            <person name="Russ C."/>
            <person name="Tyler B."/>
            <person name="van West P."/>
            <person name="Dieguez-Uribeondo J."/>
            <person name="Young S.K."/>
            <person name="Zeng Q."/>
            <person name="Gargeya S."/>
            <person name="Fitzgerald M."/>
            <person name="Abouelleil A."/>
            <person name="Alvarado L."/>
            <person name="Chapman S.B."/>
            <person name="Gainer-Dewar J."/>
            <person name="Goldberg J."/>
            <person name="Griggs A."/>
            <person name="Gujja S."/>
            <person name="Hansen M."/>
            <person name="Howarth C."/>
            <person name="Imamovic A."/>
            <person name="Ireland A."/>
            <person name="Larimer J."/>
            <person name="McCowan C."/>
            <person name="Murphy C."/>
            <person name="Pearson M."/>
            <person name="Poon T.W."/>
            <person name="Priest M."/>
            <person name="Roberts A."/>
            <person name="Saif S."/>
            <person name="Shea T."/>
            <person name="Sykes S."/>
            <person name="Wortman J."/>
            <person name="Nusbaum C."/>
            <person name="Birren B."/>
        </authorList>
    </citation>
    <scope>NUCLEOTIDE SEQUENCE [LARGE SCALE GENOMIC DNA]</scope>
    <source>
        <strain evidence="1">APO3</strain>
    </source>
</reference>
<dbReference type="VEuPathDB" id="FungiDB:H257_07117"/>
<organism evidence="1">
    <name type="scientific">Aphanomyces astaci</name>
    <name type="common">Crayfish plague agent</name>
    <dbReference type="NCBI Taxonomy" id="112090"/>
    <lineage>
        <taxon>Eukaryota</taxon>
        <taxon>Sar</taxon>
        <taxon>Stramenopiles</taxon>
        <taxon>Oomycota</taxon>
        <taxon>Saprolegniomycetes</taxon>
        <taxon>Saprolegniales</taxon>
        <taxon>Verrucalvaceae</taxon>
        <taxon>Aphanomyces</taxon>
    </lineage>
</organism>
<name>W4GJM9_APHAT</name>